<name>A0AAN7PJQ6_MYCAM</name>
<evidence type="ECO:0000313" key="1">
    <source>
        <dbReference type="EMBL" id="KAK4831550.1"/>
    </source>
</evidence>
<keyword evidence="2" id="KW-1185">Reference proteome</keyword>
<dbReference type="AlphaFoldDB" id="A0AAN7PJQ6"/>
<sequence length="186" mass="19749">MAGALGPCPVLPAGQGAHSAVLCQGRLLPSSCCEKLKELETIAYKAVISNDKSATNMAILNRDMSLPFLLWNLLAKENAWQCSSCGDVGQQRNWIHNCESSVEAVSWGCCSLCRMQSGSSGKTLGVEAVPAAASAGYKQCARPMGLSEGEATDIPVLRLTMQPSFSKAVVGRLFGRALLWKASDLK</sequence>
<feature type="non-terminal residue" evidence="1">
    <location>
        <position position="186"/>
    </location>
</feature>
<proteinExistence type="predicted"/>
<evidence type="ECO:0000313" key="2">
    <source>
        <dbReference type="Proteomes" id="UP001333110"/>
    </source>
</evidence>
<dbReference type="EMBL" id="JAUNZN010000001">
    <property type="protein sequence ID" value="KAK4831550.1"/>
    <property type="molecule type" value="Genomic_DNA"/>
</dbReference>
<comment type="caution">
    <text evidence="1">The sequence shown here is derived from an EMBL/GenBank/DDBJ whole genome shotgun (WGS) entry which is preliminary data.</text>
</comment>
<accession>A0AAN7PJQ6</accession>
<protein>
    <submittedName>
        <fullName evidence="1">Uncharacterized protein</fullName>
    </submittedName>
</protein>
<reference evidence="1 2" key="1">
    <citation type="journal article" date="2023" name="J. Hered.">
        <title>Chromosome-level genome of the wood stork (Mycteria americana) provides insight into avian chromosome evolution.</title>
        <authorList>
            <person name="Flamio R. Jr."/>
            <person name="Ramstad K.M."/>
        </authorList>
    </citation>
    <scope>NUCLEOTIDE SEQUENCE [LARGE SCALE GENOMIC DNA]</scope>
    <source>
        <strain evidence="1">JAX WOST 10</strain>
    </source>
</reference>
<gene>
    <name evidence="1" type="ORF">QYF61_018205</name>
</gene>
<organism evidence="1 2">
    <name type="scientific">Mycteria americana</name>
    <name type="common">Wood stork</name>
    <dbReference type="NCBI Taxonomy" id="33587"/>
    <lineage>
        <taxon>Eukaryota</taxon>
        <taxon>Metazoa</taxon>
        <taxon>Chordata</taxon>
        <taxon>Craniata</taxon>
        <taxon>Vertebrata</taxon>
        <taxon>Euteleostomi</taxon>
        <taxon>Archelosauria</taxon>
        <taxon>Archosauria</taxon>
        <taxon>Dinosauria</taxon>
        <taxon>Saurischia</taxon>
        <taxon>Theropoda</taxon>
        <taxon>Coelurosauria</taxon>
        <taxon>Aves</taxon>
        <taxon>Neognathae</taxon>
        <taxon>Neoaves</taxon>
        <taxon>Aequornithes</taxon>
        <taxon>Ciconiiformes</taxon>
        <taxon>Ciconiidae</taxon>
        <taxon>Mycteria</taxon>
    </lineage>
</organism>
<dbReference type="Proteomes" id="UP001333110">
    <property type="component" value="Unassembled WGS sequence"/>
</dbReference>